<evidence type="ECO:0000256" key="2">
    <source>
        <dbReference type="ARBA" id="ARBA00004370"/>
    </source>
</evidence>
<evidence type="ECO:0000256" key="5">
    <source>
        <dbReference type="ARBA" id="ARBA00022679"/>
    </source>
</evidence>
<dbReference type="Gene3D" id="3.30.565.10">
    <property type="entry name" value="Histidine kinase-like ATPase, C-terminal domain"/>
    <property type="match status" value="1"/>
</dbReference>
<dbReference type="EMBL" id="QRMI01000019">
    <property type="protein sequence ID" value="RHJ60913.1"/>
    <property type="molecule type" value="Genomic_DNA"/>
</dbReference>
<evidence type="ECO:0000313" key="11">
    <source>
        <dbReference type="EMBL" id="RHF60524.1"/>
    </source>
</evidence>
<sequence length="312" mass="36540">MDLTEILWWSAGMFLLGILAGAAGMYRGQRKERSRELKKISDTVQRMTSGKELPDFSDCEETMDSKIRHQLLRLQEILVSQKQDAQKERKELQELISEIAHQMRTPLTNLKNYLDFLSEEIEKKGTEPELSYLKAIQSSEEKIYFLTEHFIRISRLEHGLIQIRKEERDLLKTLRNALGQILDQAEKKEIRFEFELPEKMHVMHDANWLGEALFNLLDNAVKYSPQNGKIKISLQENEMFTTFSIRDYGIGIEPEEKNLIFQRFYRGKRVTDEEGFGIGLYLAREILFLHEGLLTVKRCEPGVEMKLSLPRQ</sequence>
<keyword evidence="8" id="KW-0175">Coiled coil</keyword>
<dbReference type="PROSITE" id="PS50109">
    <property type="entry name" value="HIS_KIN"/>
    <property type="match status" value="1"/>
</dbReference>
<dbReference type="InterPro" id="IPR036890">
    <property type="entry name" value="HATPase_C_sf"/>
</dbReference>
<dbReference type="EMBL" id="QRHG01000015">
    <property type="protein sequence ID" value="RHF60524.1"/>
    <property type="molecule type" value="Genomic_DNA"/>
</dbReference>
<keyword evidence="9" id="KW-0812">Transmembrane</keyword>
<evidence type="ECO:0000256" key="7">
    <source>
        <dbReference type="ARBA" id="ARBA00023012"/>
    </source>
</evidence>
<evidence type="ECO:0000256" key="1">
    <source>
        <dbReference type="ARBA" id="ARBA00000085"/>
    </source>
</evidence>
<keyword evidence="5" id="KW-0808">Transferase</keyword>
<evidence type="ECO:0000259" key="10">
    <source>
        <dbReference type="PROSITE" id="PS50109"/>
    </source>
</evidence>
<protein>
    <recommendedName>
        <fullName evidence="3">histidine kinase</fullName>
        <ecNumber evidence="3">2.7.13.3</ecNumber>
    </recommendedName>
</protein>
<keyword evidence="4" id="KW-0597">Phosphoprotein</keyword>
<dbReference type="CDD" id="cd00082">
    <property type="entry name" value="HisKA"/>
    <property type="match status" value="1"/>
</dbReference>
<evidence type="ECO:0000256" key="8">
    <source>
        <dbReference type="SAM" id="Coils"/>
    </source>
</evidence>
<evidence type="ECO:0000256" key="6">
    <source>
        <dbReference type="ARBA" id="ARBA00022777"/>
    </source>
</evidence>
<dbReference type="InterPro" id="IPR004358">
    <property type="entry name" value="Sig_transdc_His_kin-like_C"/>
</dbReference>
<dbReference type="SMART" id="SM00388">
    <property type="entry name" value="HisKA"/>
    <property type="match status" value="1"/>
</dbReference>
<gene>
    <name evidence="12" type="ORF">DW116_08395</name>
    <name evidence="11" type="ORF">DW672_07225</name>
</gene>
<organism evidence="11 13">
    <name type="scientific">[Ruminococcus] lactaris</name>
    <dbReference type="NCBI Taxonomy" id="46228"/>
    <lineage>
        <taxon>Bacteria</taxon>
        <taxon>Bacillati</taxon>
        <taxon>Bacillota</taxon>
        <taxon>Clostridia</taxon>
        <taxon>Lachnospirales</taxon>
        <taxon>Lachnospiraceae</taxon>
        <taxon>Mediterraneibacter</taxon>
    </lineage>
</organism>
<dbReference type="RefSeq" id="WP_118212826.1">
    <property type="nucleotide sequence ID" value="NZ_CATWTA010000008.1"/>
</dbReference>
<dbReference type="GO" id="GO:0000155">
    <property type="term" value="F:phosphorelay sensor kinase activity"/>
    <property type="evidence" value="ECO:0007669"/>
    <property type="project" value="InterPro"/>
</dbReference>
<feature type="coiled-coil region" evidence="8">
    <location>
        <begin position="71"/>
        <end position="105"/>
    </location>
</feature>
<evidence type="ECO:0000256" key="9">
    <source>
        <dbReference type="SAM" id="Phobius"/>
    </source>
</evidence>
<comment type="subcellular location">
    <subcellularLocation>
        <location evidence="2">Membrane</location>
    </subcellularLocation>
</comment>
<dbReference type="Proteomes" id="UP000285832">
    <property type="component" value="Unassembled WGS sequence"/>
</dbReference>
<dbReference type="InterPro" id="IPR005467">
    <property type="entry name" value="His_kinase_dom"/>
</dbReference>
<proteinExistence type="predicted"/>
<dbReference type="InterPro" id="IPR003661">
    <property type="entry name" value="HisK_dim/P_dom"/>
</dbReference>
<keyword evidence="6 11" id="KW-0418">Kinase</keyword>
<dbReference type="PANTHER" id="PTHR45453">
    <property type="entry name" value="PHOSPHATE REGULON SENSOR PROTEIN PHOR"/>
    <property type="match status" value="1"/>
</dbReference>
<comment type="catalytic activity">
    <reaction evidence="1">
        <text>ATP + protein L-histidine = ADP + protein N-phospho-L-histidine.</text>
        <dbReference type="EC" id="2.7.13.3"/>
    </reaction>
</comment>
<dbReference type="SUPFAM" id="SSF55874">
    <property type="entry name" value="ATPase domain of HSP90 chaperone/DNA topoisomerase II/histidine kinase"/>
    <property type="match status" value="1"/>
</dbReference>
<evidence type="ECO:0000313" key="13">
    <source>
        <dbReference type="Proteomes" id="UP000284902"/>
    </source>
</evidence>
<comment type="caution">
    <text evidence="11">The sequence shown here is derived from an EMBL/GenBank/DDBJ whole genome shotgun (WGS) entry which is preliminary data.</text>
</comment>
<dbReference type="PANTHER" id="PTHR45453:SF1">
    <property type="entry name" value="PHOSPHATE REGULON SENSOR PROTEIN PHOR"/>
    <property type="match status" value="1"/>
</dbReference>
<evidence type="ECO:0000313" key="14">
    <source>
        <dbReference type="Proteomes" id="UP000285832"/>
    </source>
</evidence>
<dbReference type="SMART" id="SM00387">
    <property type="entry name" value="HATPase_c"/>
    <property type="match status" value="1"/>
</dbReference>
<dbReference type="Pfam" id="PF02518">
    <property type="entry name" value="HATPase_c"/>
    <property type="match status" value="1"/>
</dbReference>
<dbReference type="AlphaFoldDB" id="A0A414P4X8"/>
<dbReference type="PRINTS" id="PR00344">
    <property type="entry name" value="BCTRLSENSOR"/>
</dbReference>
<dbReference type="EC" id="2.7.13.3" evidence="3"/>
<dbReference type="InterPro" id="IPR003594">
    <property type="entry name" value="HATPase_dom"/>
</dbReference>
<dbReference type="Pfam" id="PF00512">
    <property type="entry name" value="HisKA"/>
    <property type="match status" value="1"/>
</dbReference>
<feature type="transmembrane region" description="Helical" evidence="9">
    <location>
        <begin position="6"/>
        <end position="26"/>
    </location>
</feature>
<dbReference type="Gene3D" id="1.10.287.130">
    <property type="match status" value="1"/>
</dbReference>
<name>A0A414P4X8_9FIRM</name>
<dbReference type="GO" id="GO:0004721">
    <property type="term" value="F:phosphoprotein phosphatase activity"/>
    <property type="evidence" value="ECO:0007669"/>
    <property type="project" value="TreeGrafter"/>
</dbReference>
<dbReference type="InterPro" id="IPR050351">
    <property type="entry name" value="BphY/WalK/GraS-like"/>
</dbReference>
<keyword evidence="9" id="KW-1133">Transmembrane helix</keyword>
<accession>A0A414P4X8</accession>
<evidence type="ECO:0000256" key="4">
    <source>
        <dbReference type="ARBA" id="ARBA00022553"/>
    </source>
</evidence>
<dbReference type="GO" id="GO:0016036">
    <property type="term" value="P:cellular response to phosphate starvation"/>
    <property type="evidence" value="ECO:0007669"/>
    <property type="project" value="TreeGrafter"/>
</dbReference>
<dbReference type="SUPFAM" id="SSF47384">
    <property type="entry name" value="Homodimeric domain of signal transducing histidine kinase"/>
    <property type="match status" value="1"/>
</dbReference>
<keyword evidence="7" id="KW-0902">Two-component regulatory system</keyword>
<reference evidence="13 14" key="1">
    <citation type="submission" date="2018-08" db="EMBL/GenBank/DDBJ databases">
        <title>A genome reference for cultivated species of the human gut microbiota.</title>
        <authorList>
            <person name="Zou Y."/>
            <person name="Xue W."/>
            <person name="Luo G."/>
        </authorList>
    </citation>
    <scope>NUCLEOTIDE SEQUENCE [LARGE SCALE GENOMIC DNA]</scope>
    <source>
        <strain evidence="12 14">AM09-9</strain>
        <strain evidence="11 13">AM25-1LB</strain>
    </source>
</reference>
<dbReference type="GO" id="GO:0005886">
    <property type="term" value="C:plasma membrane"/>
    <property type="evidence" value="ECO:0007669"/>
    <property type="project" value="TreeGrafter"/>
</dbReference>
<evidence type="ECO:0000256" key="3">
    <source>
        <dbReference type="ARBA" id="ARBA00012438"/>
    </source>
</evidence>
<keyword evidence="9" id="KW-0472">Membrane</keyword>
<dbReference type="InterPro" id="IPR036097">
    <property type="entry name" value="HisK_dim/P_sf"/>
</dbReference>
<evidence type="ECO:0000313" key="12">
    <source>
        <dbReference type="EMBL" id="RHJ60913.1"/>
    </source>
</evidence>
<feature type="domain" description="Histidine kinase" evidence="10">
    <location>
        <begin position="98"/>
        <end position="312"/>
    </location>
</feature>
<dbReference type="Proteomes" id="UP000284902">
    <property type="component" value="Unassembled WGS sequence"/>
</dbReference>